<dbReference type="Gene3D" id="3.40.1110.10">
    <property type="entry name" value="Calcium-transporting ATPase, cytoplasmic domain N"/>
    <property type="match status" value="1"/>
</dbReference>
<dbReference type="InterPro" id="IPR001757">
    <property type="entry name" value="P_typ_ATPase"/>
</dbReference>
<dbReference type="SFLD" id="SFLDG00002">
    <property type="entry name" value="C1.7:_P-type_atpase_like"/>
    <property type="match status" value="1"/>
</dbReference>
<dbReference type="NCBIfam" id="TIGR01525">
    <property type="entry name" value="ATPase-IB_hvy"/>
    <property type="match status" value="1"/>
</dbReference>
<dbReference type="InterPro" id="IPR023299">
    <property type="entry name" value="ATPase_P-typ_cyto_dom_N"/>
</dbReference>
<keyword evidence="7" id="KW-1278">Translocase</keyword>
<feature type="transmembrane region" description="Helical" evidence="10">
    <location>
        <begin position="210"/>
        <end position="227"/>
    </location>
</feature>
<evidence type="ECO:0000256" key="11">
    <source>
        <dbReference type="SAM" id="MobiDB-lite"/>
    </source>
</evidence>
<dbReference type="Gene3D" id="2.70.150.10">
    <property type="entry name" value="Calcium-transporting ATPase, cytoplasmic transduction domain A"/>
    <property type="match status" value="1"/>
</dbReference>
<dbReference type="NCBIfam" id="TIGR01511">
    <property type="entry name" value="ATPase-IB1_Cu"/>
    <property type="match status" value="1"/>
</dbReference>
<dbReference type="FunFam" id="2.70.150.10:FF:000002">
    <property type="entry name" value="Copper-transporting ATPase 1, putative"/>
    <property type="match status" value="1"/>
</dbReference>
<keyword evidence="3 10" id="KW-0812">Transmembrane</keyword>
<organism evidence="13 14">
    <name type="scientific">Bifidobacterium choloepi</name>
    <dbReference type="NCBI Taxonomy" id="2614131"/>
    <lineage>
        <taxon>Bacteria</taxon>
        <taxon>Bacillati</taxon>
        <taxon>Actinomycetota</taxon>
        <taxon>Actinomycetes</taxon>
        <taxon>Bifidobacteriales</taxon>
        <taxon>Bifidobacteriaceae</taxon>
        <taxon>Bifidobacterium</taxon>
    </lineage>
</organism>
<feature type="compositionally biased region" description="Basic and acidic residues" evidence="11">
    <location>
        <begin position="35"/>
        <end position="48"/>
    </location>
</feature>
<keyword evidence="14" id="KW-1185">Reference proteome</keyword>
<dbReference type="Pfam" id="PF00702">
    <property type="entry name" value="Hydrolase"/>
    <property type="match status" value="1"/>
</dbReference>
<feature type="domain" description="P-type ATPase A" evidence="12">
    <location>
        <begin position="266"/>
        <end position="355"/>
    </location>
</feature>
<dbReference type="InterPro" id="IPR018303">
    <property type="entry name" value="ATPase_P-typ_P_site"/>
</dbReference>
<dbReference type="InterPro" id="IPR023214">
    <property type="entry name" value="HAD_sf"/>
</dbReference>
<dbReference type="PRINTS" id="PR00943">
    <property type="entry name" value="CUATPASE"/>
</dbReference>
<dbReference type="Pfam" id="PF00122">
    <property type="entry name" value="E1-E2_ATPase"/>
    <property type="match status" value="1"/>
</dbReference>
<evidence type="ECO:0000259" key="12">
    <source>
        <dbReference type="Pfam" id="PF00122"/>
    </source>
</evidence>
<evidence type="ECO:0000313" key="14">
    <source>
        <dbReference type="Proteomes" id="UP000469292"/>
    </source>
</evidence>
<accession>A0A6I5MYS1</accession>
<dbReference type="SFLD" id="SFLDF00027">
    <property type="entry name" value="p-type_atpase"/>
    <property type="match status" value="1"/>
</dbReference>
<dbReference type="InterPro" id="IPR023298">
    <property type="entry name" value="ATPase_P-typ_TM_dom_sf"/>
</dbReference>
<dbReference type="PRINTS" id="PR00119">
    <property type="entry name" value="CATATPASE"/>
</dbReference>
<dbReference type="SFLD" id="SFLDS00003">
    <property type="entry name" value="Haloacid_Dehalogenase"/>
    <property type="match status" value="1"/>
</dbReference>
<evidence type="ECO:0000256" key="4">
    <source>
        <dbReference type="ARBA" id="ARBA00022723"/>
    </source>
</evidence>
<evidence type="ECO:0000256" key="6">
    <source>
        <dbReference type="ARBA" id="ARBA00022840"/>
    </source>
</evidence>
<comment type="similarity">
    <text evidence="2 10">Belongs to the cation transport ATPase (P-type) (TC 3.A.3) family. Type IB subfamily.</text>
</comment>
<evidence type="ECO:0000256" key="2">
    <source>
        <dbReference type="ARBA" id="ARBA00006024"/>
    </source>
</evidence>
<evidence type="ECO:0000256" key="8">
    <source>
        <dbReference type="ARBA" id="ARBA00022989"/>
    </source>
</evidence>
<dbReference type="GO" id="GO:0016887">
    <property type="term" value="F:ATP hydrolysis activity"/>
    <property type="evidence" value="ECO:0007669"/>
    <property type="project" value="InterPro"/>
</dbReference>
<evidence type="ECO:0000256" key="10">
    <source>
        <dbReference type="RuleBase" id="RU362081"/>
    </source>
</evidence>
<evidence type="ECO:0000256" key="5">
    <source>
        <dbReference type="ARBA" id="ARBA00022741"/>
    </source>
</evidence>
<keyword evidence="6 10" id="KW-0067">ATP-binding</keyword>
<dbReference type="EMBL" id="VYSG01000001">
    <property type="protein sequence ID" value="NEG69346.1"/>
    <property type="molecule type" value="Genomic_DNA"/>
</dbReference>
<dbReference type="GO" id="GO:0055070">
    <property type="term" value="P:copper ion homeostasis"/>
    <property type="evidence" value="ECO:0007669"/>
    <property type="project" value="TreeGrafter"/>
</dbReference>
<feature type="transmembrane region" description="Helical" evidence="10">
    <location>
        <begin position="399"/>
        <end position="422"/>
    </location>
</feature>
<keyword evidence="9 10" id="KW-0472">Membrane</keyword>
<dbReference type="PANTHER" id="PTHR43520">
    <property type="entry name" value="ATP7, ISOFORM B"/>
    <property type="match status" value="1"/>
</dbReference>
<dbReference type="InterPro" id="IPR059000">
    <property type="entry name" value="ATPase_P-type_domA"/>
</dbReference>
<dbReference type="PROSITE" id="PS00154">
    <property type="entry name" value="ATPASE_E1_E2"/>
    <property type="match status" value="1"/>
</dbReference>
<dbReference type="SUPFAM" id="SSF56784">
    <property type="entry name" value="HAD-like"/>
    <property type="match status" value="1"/>
</dbReference>
<feature type="region of interest" description="Disordered" evidence="11">
    <location>
        <begin position="773"/>
        <end position="792"/>
    </location>
</feature>
<feature type="transmembrane region" description="Helical" evidence="10">
    <location>
        <begin position="718"/>
        <end position="737"/>
    </location>
</feature>
<dbReference type="GO" id="GO:0005524">
    <property type="term" value="F:ATP binding"/>
    <property type="evidence" value="ECO:0007669"/>
    <property type="project" value="UniProtKB-UniRule"/>
</dbReference>
<gene>
    <name evidence="13" type="ORF">F6S87_01640</name>
</gene>
<sequence>MNMLHGSLHVVGDGDSGNDGDDSRAIAPAAPPTDHTSHTGHDQMEPMDHMDHMKHMDHMDHMDDAGHCHMDHEAQGRQSGAAADIAADADADEQSRLDEIASLRTRLIVAIVFTVPLLCVAMLPMIPPVGRWFADTLPAWVTGGWFQLVLTLPVMFYCGWPIHRTGWLALAHRSPDMNSLVTLGTVAAFGFSTVVTVWPTLLPEGSREPYFEAVGTILTLMILGQLLEAKARAGTGAAIRALVGLTPDTARIVIHDAAGDDGHAAEHVIEVPTADVRVGDTIRILPGDRLPVDGVVTDGTSAVDESMVTGESMPVTKTVGDAVTGATVNTTGSFTYCATRIGADTVLAQIVALVKSAQASKAPIQRIADRVAAVFVPAVILVAIWTFVVWWLTGVQPQGLYGLVCAISVLVIACPCALGLATPLSITIATGKGAQYGVLFRSATALETLARVDTVVLDKTGTVTAGEPTLVAMLVDDGDGGWAEWAERIDDGLLALAAAAESRSEHPLARAVDAAAAGRGLELPGVLGFASRPGHGVTASVRGVDGVTHDVVLDNDAPEAPAREMARHGWTPVALHVDGAVRAVLGIADIVRPTSATAVAALRARGIDVVMLTGDHETTARAIADSTGIDTVFADVRPDDKEHVIAELQGAGRTVAMVGDGINDAPALARADVGIAMGTGTDVAIESADVTLMNGDPLGIVTAVDLSAKTMRNIHGNLGFALGYNGLGIPIAAGVLYPLWGVLLSPMIAGAAMAFSSLSVVLNANRLHSFRPDHAKPVHVRRRRATPSNIGK</sequence>
<dbReference type="InterPro" id="IPR036412">
    <property type="entry name" value="HAD-like_sf"/>
</dbReference>
<keyword evidence="10" id="KW-1003">Cell membrane</keyword>
<dbReference type="GO" id="GO:0005507">
    <property type="term" value="F:copper ion binding"/>
    <property type="evidence" value="ECO:0007669"/>
    <property type="project" value="TreeGrafter"/>
</dbReference>
<evidence type="ECO:0000313" key="13">
    <source>
        <dbReference type="EMBL" id="NEG69346.1"/>
    </source>
</evidence>
<comment type="subcellular location">
    <subcellularLocation>
        <location evidence="1">Cell membrane</location>
        <topology evidence="1">Multi-pass membrane protein</topology>
    </subcellularLocation>
</comment>
<feature type="transmembrane region" description="Helical" evidence="10">
    <location>
        <begin position="371"/>
        <end position="393"/>
    </location>
</feature>
<proteinExistence type="inferred from homology"/>
<dbReference type="Proteomes" id="UP000469292">
    <property type="component" value="Unassembled WGS sequence"/>
</dbReference>
<keyword evidence="4 10" id="KW-0479">Metal-binding</keyword>
<dbReference type="SUPFAM" id="SSF81665">
    <property type="entry name" value="Calcium ATPase, transmembrane domain M"/>
    <property type="match status" value="1"/>
</dbReference>
<keyword evidence="8 10" id="KW-1133">Transmembrane helix</keyword>
<dbReference type="SUPFAM" id="SSF81653">
    <property type="entry name" value="Calcium ATPase, transduction domain A"/>
    <property type="match status" value="1"/>
</dbReference>
<evidence type="ECO:0000256" key="3">
    <source>
        <dbReference type="ARBA" id="ARBA00022692"/>
    </source>
</evidence>
<feature type="transmembrane region" description="Helical" evidence="10">
    <location>
        <begin position="107"/>
        <end position="127"/>
    </location>
</feature>
<dbReference type="CDD" id="cd02094">
    <property type="entry name" value="P-type_ATPase_Cu-like"/>
    <property type="match status" value="1"/>
</dbReference>
<comment type="caution">
    <text evidence="13">The sequence shown here is derived from an EMBL/GenBank/DDBJ whole genome shotgun (WGS) entry which is preliminary data.</text>
</comment>
<evidence type="ECO:0000256" key="9">
    <source>
        <dbReference type="ARBA" id="ARBA00023136"/>
    </source>
</evidence>
<dbReference type="AlphaFoldDB" id="A0A6I5MYS1"/>
<dbReference type="NCBIfam" id="TIGR01494">
    <property type="entry name" value="ATPase_P-type"/>
    <property type="match status" value="2"/>
</dbReference>
<feature type="region of interest" description="Disordered" evidence="11">
    <location>
        <begin position="1"/>
        <end position="48"/>
    </location>
</feature>
<feature type="transmembrane region" description="Helical" evidence="10">
    <location>
        <begin position="139"/>
        <end position="160"/>
    </location>
</feature>
<name>A0A6I5MYS1_9BIFI</name>
<evidence type="ECO:0000256" key="1">
    <source>
        <dbReference type="ARBA" id="ARBA00004651"/>
    </source>
</evidence>
<dbReference type="InterPro" id="IPR044492">
    <property type="entry name" value="P_typ_ATPase_HD_dom"/>
</dbReference>
<feature type="transmembrane region" description="Helical" evidence="10">
    <location>
        <begin position="180"/>
        <end position="198"/>
    </location>
</feature>
<dbReference type="InterPro" id="IPR008250">
    <property type="entry name" value="ATPase_P-typ_transduc_dom_A_sf"/>
</dbReference>
<dbReference type="InterPro" id="IPR027256">
    <property type="entry name" value="P-typ_ATPase_IB"/>
</dbReference>
<dbReference type="PANTHER" id="PTHR43520:SF8">
    <property type="entry name" value="P-TYPE CU(+) TRANSPORTER"/>
    <property type="match status" value="1"/>
</dbReference>
<keyword evidence="5 10" id="KW-0547">Nucleotide-binding</keyword>
<dbReference type="GO" id="GO:0005886">
    <property type="term" value="C:plasma membrane"/>
    <property type="evidence" value="ECO:0007669"/>
    <property type="project" value="UniProtKB-SubCell"/>
</dbReference>
<feature type="transmembrane region" description="Helical" evidence="10">
    <location>
        <begin position="743"/>
        <end position="762"/>
    </location>
</feature>
<dbReference type="GO" id="GO:0043682">
    <property type="term" value="F:P-type divalent copper transporter activity"/>
    <property type="evidence" value="ECO:0007669"/>
    <property type="project" value="TreeGrafter"/>
</dbReference>
<protein>
    <submittedName>
        <fullName evidence="13">Copper-translocating P-type ATPase</fullName>
    </submittedName>
</protein>
<dbReference type="PROSITE" id="PS01229">
    <property type="entry name" value="COF_2"/>
    <property type="match status" value="1"/>
</dbReference>
<dbReference type="Gene3D" id="3.40.50.1000">
    <property type="entry name" value="HAD superfamily/HAD-like"/>
    <property type="match status" value="1"/>
</dbReference>
<evidence type="ECO:0000256" key="7">
    <source>
        <dbReference type="ARBA" id="ARBA00022967"/>
    </source>
</evidence>
<reference evidence="13 14" key="1">
    <citation type="submission" date="2019-09" db="EMBL/GenBank/DDBJ databases">
        <title>Phylogenetic characterization of a novel taxon of the genus Bifidobacterium: Bifidobacterium choloepi sp. nov.</title>
        <authorList>
            <person name="Modesto M."/>
            <person name="Satti M."/>
        </authorList>
    </citation>
    <scope>NUCLEOTIDE SEQUENCE [LARGE SCALE GENOMIC DNA]</scope>
    <source>
        <strain evidence="13 14">BRDM6</strain>
    </source>
</reference>